<protein>
    <submittedName>
        <fullName evidence="1">Uncharacterized protein</fullName>
    </submittedName>
</protein>
<keyword evidence="2" id="KW-1185">Reference proteome</keyword>
<proteinExistence type="predicted"/>
<organism evidence="1 2">
    <name type="scientific">Mikania micrantha</name>
    <name type="common">bitter vine</name>
    <dbReference type="NCBI Taxonomy" id="192012"/>
    <lineage>
        <taxon>Eukaryota</taxon>
        <taxon>Viridiplantae</taxon>
        <taxon>Streptophyta</taxon>
        <taxon>Embryophyta</taxon>
        <taxon>Tracheophyta</taxon>
        <taxon>Spermatophyta</taxon>
        <taxon>Magnoliopsida</taxon>
        <taxon>eudicotyledons</taxon>
        <taxon>Gunneridae</taxon>
        <taxon>Pentapetalae</taxon>
        <taxon>asterids</taxon>
        <taxon>campanulids</taxon>
        <taxon>Asterales</taxon>
        <taxon>Asteraceae</taxon>
        <taxon>Asteroideae</taxon>
        <taxon>Heliantheae alliance</taxon>
        <taxon>Eupatorieae</taxon>
        <taxon>Mikania</taxon>
    </lineage>
</organism>
<dbReference type="AlphaFoldDB" id="A0A5N6P0Q7"/>
<comment type="caution">
    <text evidence="1">The sequence shown here is derived from an EMBL/GenBank/DDBJ whole genome shotgun (WGS) entry which is preliminary data.</text>
</comment>
<dbReference type="EMBL" id="SZYD01000007">
    <property type="protein sequence ID" value="KAD5802408.1"/>
    <property type="molecule type" value="Genomic_DNA"/>
</dbReference>
<evidence type="ECO:0000313" key="1">
    <source>
        <dbReference type="EMBL" id="KAD5802408.1"/>
    </source>
</evidence>
<dbReference type="Proteomes" id="UP000326396">
    <property type="component" value="Linkage Group LG15"/>
</dbReference>
<evidence type="ECO:0000313" key="2">
    <source>
        <dbReference type="Proteomes" id="UP000326396"/>
    </source>
</evidence>
<dbReference type="OrthoDB" id="1305878at2759"/>
<reference evidence="1 2" key="1">
    <citation type="submission" date="2019-05" db="EMBL/GenBank/DDBJ databases">
        <title>Mikania micrantha, genome provides insights into the molecular mechanism of rapid growth.</title>
        <authorList>
            <person name="Liu B."/>
        </authorList>
    </citation>
    <scope>NUCLEOTIDE SEQUENCE [LARGE SCALE GENOMIC DNA]</scope>
    <source>
        <strain evidence="1">NLD-2019</strain>
        <tissue evidence="1">Leaf</tissue>
    </source>
</reference>
<name>A0A5N6P0Q7_9ASTR</name>
<gene>
    <name evidence="1" type="ORF">E3N88_13768</name>
</gene>
<sequence length="124" mass="13544">MEQVEASGSNHNHSICYKLVAAEQGMDGEGLDMESLADDFQSLLIVPPSSEHLDAELLAEDVEIHSDVEVSSFDEQGWCKIIRNSDLCYATLQNKSLNVKFADRTDVPTEDAIISDPGSDGIET</sequence>
<accession>A0A5N6P0Q7</accession>